<evidence type="ECO:0000256" key="2">
    <source>
        <dbReference type="ARBA" id="ARBA00022448"/>
    </source>
</evidence>
<dbReference type="AlphaFoldDB" id="A0A382U324"/>
<dbReference type="PANTHER" id="PTHR30026">
    <property type="entry name" value="OUTER MEMBRANE PROTEIN TOLC"/>
    <property type="match status" value="1"/>
</dbReference>
<gene>
    <name evidence="8" type="ORF">METZ01_LOCUS380995</name>
</gene>
<feature type="non-terminal residue" evidence="8">
    <location>
        <position position="297"/>
    </location>
</feature>
<dbReference type="InterPro" id="IPR003423">
    <property type="entry name" value="OMP_efflux"/>
</dbReference>
<evidence type="ECO:0000256" key="6">
    <source>
        <dbReference type="ARBA" id="ARBA00023237"/>
    </source>
</evidence>
<dbReference type="SUPFAM" id="SSF56954">
    <property type="entry name" value="Outer membrane efflux proteins (OEP)"/>
    <property type="match status" value="1"/>
</dbReference>
<dbReference type="GO" id="GO:0015288">
    <property type="term" value="F:porin activity"/>
    <property type="evidence" value="ECO:0007669"/>
    <property type="project" value="TreeGrafter"/>
</dbReference>
<reference evidence="8" key="1">
    <citation type="submission" date="2018-05" db="EMBL/GenBank/DDBJ databases">
        <authorList>
            <person name="Lanie J.A."/>
            <person name="Ng W.-L."/>
            <person name="Kazmierczak K.M."/>
            <person name="Andrzejewski T.M."/>
            <person name="Davidsen T.M."/>
            <person name="Wayne K.J."/>
            <person name="Tettelin H."/>
            <person name="Glass J.I."/>
            <person name="Rusch D."/>
            <person name="Podicherti R."/>
            <person name="Tsui H.-C.T."/>
            <person name="Winkler M.E."/>
        </authorList>
    </citation>
    <scope>NUCLEOTIDE SEQUENCE</scope>
</reference>
<comment type="subcellular location">
    <subcellularLocation>
        <location evidence="1">Cell outer membrane</location>
    </subcellularLocation>
</comment>
<evidence type="ECO:0000256" key="4">
    <source>
        <dbReference type="ARBA" id="ARBA00022692"/>
    </source>
</evidence>
<feature type="region of interest" description="Disordered" evidence="7">
    <location>
        <begin position="1"/>
        <end position="47"/>
    </location>
</feature>
<keyword evidence="2" id="KW-0813">Transport</keyword>
<protein>
    <recommendedName>
        <fullName evidence="9">TolC family protein</fullName>
    </recommendedName>
</protein>
<evidence type="ECO:0000256" key="5">
    <source>
        <dbReference type="ARBA" id="ARBA00023136"/>
    </source>
</evidence>
<evidence type="ECO:0000256" key="1">
    <source>
        <dbReference type="ARBA" id="ARBA00004442"/>
    </source>
</evidence>
<evidence type="ECO:0000256" key="7">
    <source>
        <dbReference type="SAM" id="MobiDB-lite"/>
    </source>
</evidence>
<evidence type="ECO:0000256" key="3">
    <source>
        <dbReference type="ARBA" id="ARBA00022452"/>
    </source>
</evidence>
<dbReference type="Gene3D" id="1.20.1600.10">
    <property type="entry name" value="Outer membrane efflux proteins (OEP)"/>
    <property type="match status" value="1"/>
</dbReference>
<proteinExistence type="predicted"/>
<dbReference type="PANTHER" id="PTHR30026:SF20">
    <property type="entry name" value="OUTER MEMBRANE PROTEIN TOLC"/>
    <property type="match status" value="1"/>
</dbReference>
<accession>A0A382U324</accession>
<feature type="non-terminal residue" evidence="8">
    <location>
        <position position="1"/>
    </location>
</feature>
<name>A0A382U324_9ZZZZ</name>
<dbReference type="GO" id="GO:0009279">
    <property type="term" value="C:cell outer membrane"/>
    <property type="evidence" value="ECO:0007669"/>
    <property type="project" value="UniProtKB-SubCell"/>
</dbReference>
<organism evidence="8">
    <name type="scientific">marine metagenome</name>
    <dbReference type="NCBI Taxonomy" id="408172"/>
    <lineage>
        <taxon>unclassified sequences</taxon>
        <taxon>metagenomes</taxon>
        <taxon>ecological metagenomes</taxon>
    </lineage>
</organism>
<dbReference type="Pfam" id="PF02321">
    <property type="entry name" value="OEP"/>
    <property type="match status" value="1"/>
</dbReference>
<keyword evidence="4" id="KW-0812">Transmembrane</keyword>
<keyword evidence="5" id="KW-0472">Membrane</keyword>
<dbReference type="InterPro" id="IPR051906">
    <property type="entry name" value="TolC-like"/>
</dbReference>
<dbReference type="GO" id="GO:1990281">
    <property type="term" value="C:efflux pump complex"/>
    <property type="evidence" value="ECO:0007669"/>
    <property type="project" value="TreeGrafter"/>
</dbReference>
<evidence type="ECO:0000313" key="8">
    <source>
        <dbReference type="EMBL" id="SVD28141.1"/>
    </source>
</evidence>
<keyword evidence="6" id="KW-0998">Cell outer membrane</keyword>
<evidence type="ECO:0008006" key="9">
    <source>
        <dbReference type="Google" id="ProtNLM"/>
    </source>
</evidence>
<dbReference type="EMBL" id="UINC01140791">
    <property type="protein sequence ID" value="SVD28141.1"/>
    <property type="molecule type" value="Genomic_DNA"/>
</dbReference>
<dbReference type="GO" id="GO:0015562">
    <property type="term" value="F:efflux transmembrane transporter activity"/>
    <property type="evidence" value="ECO:0007669"/>
    <property type="project" value="InterPro"/>
</dbReference>
<sequence length="297" mass="32340">GQRLVLPGIGQASGTQVDEPPAEPEIVPPTQVDEPLKSENELAEEGSSSKTDLWSVYLLARAHDPRFAAQRLRRDAAQQALPQARAALRPQLSFSSSLGRSYDDDLEHSDSLQSSVSLNQSLYNRSSSLAVQQARYRIAAAEADYREAEQDLILRVAQAYFAVLAMTDNLELSERNQAAIGRQLELALERLTAGLGTRTDLFDAEARYESAVADGIQAAKVLDDAGQDLMLLTSSNPGALRAVHPTAQLTPPEPNEPGAWIDAALKFNHRLMAEKHNLSVTQLAAARQQAARLPTLR</sequence>
<keyword evidence="3" id="KW-1134">Transmembrane beta strand</keyword>